<evidence type="ECO:0000313" key="3">
    <source>
        <dbReference type="Proteomes" id="UP000595703"/>
    </source>
</evidence>
<organism evidence="2 3">
    <name type="scientific">Actinacidiphila reveromycinica</name>
    <dbReference type="NCBI Taxonomy" id="659352"/>
    <lineage>
        <taxon>Bacteria</taxon>
        <taxon>Bacillati</taxon>
        <taxon>Actinomycetota</taxon>
        <taxon>Actinomycetes</taxon>
        <taxon>Kitasatosporales</taxon>
        <taxon>Streptomycetaceae</taxon>
        <taxon>Actinacidiphila</taxon>
    </lineage>
</organism>
<dbReference type="InterPro" id="IPR032710">
    <property type="entry name" value="NTF2-like_dom_sf"/>
</dbReference>
<dbReference type="KEGG" id="arev:RVR_1650"/>
<accession>A0A7U3UPL8</accession>
<proteinExistence type="predicted"/>
<feature type="domain" description="SnoaL-like" evidence="1">
    <location>
        <begin position="12"/>
        <end position="137"/>
    </location>
</feature>
<reference evidence="2 3" key="2">
    <citation type="journal article" date="2011" name="J. Antibiot.">
        <title>Furaquinocins I and J: novel polyketide isoprenoid hybrid compounds from Streptomyces reveromyceticus SN-593.</title>
        <authorList>
            <person name="Panthee S."/>
            <person name="Takahashi S."/>
            <person name="Takagi H."/>
            <person name="Nogawa T."/>
            <person name="Oowada E."/>
            <person name="Uramoto M."/>
            <person name="Osada H."/>
        </authorList>
    </citation>
    <scope>NUCLEOTIDE SEQUENCE [LARGE SCALE GENOMIC DNA]</scope>
    <source>
        <strain evidence="2 3">SN-593</strain>
    </source>
</reference>
<dbReference type="AlphaFoldDB" id="A0A7U3UPL8"/>
<sequence>MTSTHVEKTAPETDDAATVSGLLNRYLLALDSGGLDDAWARGLFTADAVVSFPMATYEGIVGLAEWHRHSLEKFARTQHLNSPAVVECAGDEAEFGANLVSTHVHRPGDEHAALFVTGTSVAGRARRTPAGWKLTRLSFDLVWRQGSPVPPAG</sequence>
<reference evidence="2 3" key="4">
    <citation type="journal article" date="2020" name="Sci. Rep.">
        <title>beta-carboline chemical signals induce reveromycin production through a LuxR family regulator in Streptomyces sp. SN-593.</title>
        <authorList>
            <person name="Panthee S."/>
            <person name="Kito N."/>
            <person name="Hayashi T."/>
            <person name="Shimizu T."/>
            <person name="Ishikawa J."/>
            <person name="Hamamoto H."/>
            <person name="Osada H."/>
            <person name="Takahashi S."/>
        </authorList>
    </citation>
    <scope>NUCLEOTIDE SEQUENCE [LARGE SCALE GENOMIC DNA]</scope>
    <source>
        <strain evidence="2 3">SN-593</strain>
    </source>
</reference>
<evidence type="ECO:0000259" key="1">
    <source>
        <dbReference type="Pfam" id="PF13577"/>
    </source>
</evidence>
<reference evidence="2 3" key="1">
    <citation type="journal article" date="2010" name="J. Bacteriol.">
        <title>Biochemical characterization of a novel indole prenyltransferase from Streptomyces sp. SN-593.</title>
        <authorList>
            <person name="Takahashi S."/>
            <person name="Takagi H."/>
            <person name="Toyoda A."/>
            <person name="Uramoto M."/>
            <person name="Nogawa T."/>
            <person name="Ueki M."/>
            <person name="Sakaki Y."/>
            <person name="Osada H."/>
        </authorList>
    </citation>
    <scope>NUCLEOTIDE SEQUENCE [LARGE SCALE GENOMIC DNA]</scope>
    <source>
        <strain evidence="2 3">SN-593</strain>
    </source>
</reference>
<dbReference type="EMBL" id="AP018365">
    <property type="protein sequence ID" value="BBA96381.1"/>
    <property type="molecule type" value="Genomic_DNA"/>
</dbReference>
<protein>
    <recommendedName>
        <fullName evidence="1">SnoaL-like domain-containing protein</fullName>
    </recommendedName>
</protein>
<keyword evidence="3" id="KW-1185">Reference proteome</keyword>
<gene>
    <name evidence="2" type="ORF">RVR_1650</name>
</gene>
<dbReference type="SUPFAM" id="SSF54427">
    <property type="entry name" value="NTF2-like"/>
    <property type="match status" value="1"/>
</dbReference>
<dbReference type="Proteomes" id="UP000595703">
    <property type="component" value="Chromosome"/>
</dbReference>
<evidence type="ECO:0000313" key="2">
    <source>
        <dbReference type="EMBL" id="BBA96381.1"/>
    </source>
</evidence>
<dbReference type="Gene3D" id="3.10.450.50">
    <property type="match status" value="1"/>
</dbReference>
<dbReference type="InterPro" id="IPR037401">
    <property type="entry name" value="SnoaL-like"/>
</dbReference>
<reference evidence="2 3" key="3">
    <citation type="journal article" date="2011" name="Nat. Chem. Biol.">
        <title>Reveromycin A biosynthesis uses RevG and RevJ for stereospecific spiroacetal formation.</title>
        <authorList>
            <person name="Takahashi S."/>
            <person name="Toyoda A."/>
            <person name="Sekiyama Y."/>
            <person name="Takagi H."/>
            <person name="Nogawa T."/>
            <person name="Uramoto M."/>
            <person name="Suzuki R."/>
            <person name="Koshino H."/>
            <person name="Kumano T."/>
            <person name="Panthee S."/>
            <person name="Dairi T."/>
            <person name="Ishikawa J."/>
            <person name="Ikeda H."/>
            <person name="Sakaki Y."/>
            <person name="Osada H."/>
        </authorList>
    </citation>
    <scope>NUCLEOTIDE SEQUENCE [LARGE SCALE GENOMIC DNA]</scope>
    <source>
        <strain evidence="2 3">SN-593</strain>
    </source>
</reference>
<name>A0A7U3UPL8_9ACTN</name>
<dbReference type="Pfam" id="PF13577">
    <property type="entry name" value="SnoaL_4"/>
    <property type="match status" value="1"/>
</dbReference>
<dbReference type="RefSeq" id="WP_202232824.1">
    <property type="nucleotide sequence ID" value="NZ_AP018365.1"/>
</dbReference>
<dbReference type="CDD" id="cd00531">
    <property type="entry name" value="NTF2_like"/>
    <property type="match status" value="1"/>
</dbReference>